<evidence type="ECO:0000313" key="11">
    <source>
        <dbReference type="Proteomes" id="UP000237000"/>
    </source>
</evidence>
<dbReference type="InterPro" id="IPR026961">
    <property type="entry name" value="PGG_dom"/>
</dbReference>
<dbReference type="InParanoid" id="A0A2P5DJI9"/>
<keyword evidence="5 7" id="KW-0040">ANK repeat</keyword>
<dbReference type="Proteomes" id="UP000237000">
    <property type="component" value="Unassembled WGS sequence"/>
</dbReference>
<comment type="caution">
    <text evidence="10">The sequence shown here is derived from an EMBL/GenBank/DDBJ whole genome shotgun (WGS) entry which is preliminary data.</text>
</comment>
<evidence type="ECO:0000256" key="7">
    <source>
        <dbReference type="PROSITE-ProRule" id="PRU00023"/>
    </source>
</evidence>
<dbReference type="InterPro" id="IPR036770">
    <property type="entry name" value="Ankyrin_rpt-contain_sf"/>
</dbReference>
<evidence type="ECO:0000259" key="9">
    <source>
        <dbReference type="Pfam" id="PF13962"/>
    </source>
</evidence>
<gene>
    <name evidence="10" type="ORF">TorRG33x02_249310</name>
</gene>
<feature type="transmembrane region" description="Helical" evidence="8">
    <location>
        <begin position="530"/>
        <end position="554"/>
    </location>
</feature>
<comment type="subcellular location">
    <subcellularLocation>
        <location evidence="1">Membrane</location>
        <topology evidence="1">Multi-pass membrane protein</topology>
    </subcellularLocation>
</comment>
<evidence type="ECO:0000256" key="5">
    <source>
        <dbReference type="ARBA" id="ARBA00023043"/>
    </source>
</evidence>
<keyword evidence="2 8" id="KW-0812">Transmembrane</keyword>
<protein>
    <submittedName>
        <fullName evidence="10">Transmembrane protein</fullName>
    </submittedName>
</protein>
<dbReference type="AlphaFoldDB" id="A0A2P5DJI9"/>
<proteinExistence type="predicted"/>
<evidence type="ECO:0000256" key="6">
    <source>
        <dbReference type="ARBA" id="ARBA00023136"/>
    </source>
</evidence>
<dbReference type="SMART" id="SM00248">
    <property type="entry name" value="ANK"/>
    <property type="match status" value="8"/>
</dbReference>
<dbReference type="Gene3D" id="1.25.40.20">
    <property type="entry name" value="Ankyrin repeat-containing domain"/>
    <property type="match status" value="2"/>
</dbReference>
<dbReference type="PANTHER" id="PTHR24186:SF50">
    <property type="entry name" value="ANKYRIN REPEAT-CONTAINING PROTEIN ITN1-LIKE ISOFORM X1"/>
    <property type="match status" value="1"/>
</dbReference>
<keyword evidence="11" id="KW-1185">Reference proteome</keyword>
<feature type="repeat" description="ANK" evidence="7">
    <location>
        <begin position="111"/>
        <end position="138"/>
    </location>
</feature>
<reference evidence="11" key="1">
    <citation type="submission" date="2016-06" db="EMBL/GenBank/DDBJ databases">
        <title>Parallel loss of symbiosis genes in relatives of nitrogen-fixing non-legume Parasponia.</title>
        <authorList>
            <person name="Van Velzen R."/>
            <person name="Holmer R."/>
            <person name="Bu F."/>
            <person name="Rutten L."/>
            <person name="Van Zeijl A."/>
            <person name="Liu W."/>
            <person name="Santuari L."/>
            <person name="Cao Q."/>
            <person name="Sharma T."/>
            <person name="Shen D."/>
            <person name="Roswanjaya Y."/>
            <person name="Wardhani T."/>
            <person name="Kalhor M.S."/>
            <person name="Jansen J."/>
            <person name="Van den Hoogen J."/>
            <person name="Gungor B."/>
            <person name="Hartog M."/>
            <person name="Hontelez J."/>
            <person name="Verver J."/>
            <person name="Yang W.-C."/>
            <person name="Schijlen E."/>
            <person name="Repin R."/>
            <person name="Schilthuizen M."/>
            <person name="Schranz E."/>
            <person name="Heidstra R."/>
            <person name="Miyata K."/>
            <person name="Fedorova E."/>
            <person name="Kohlen W."/>
            <person name="Bisseling T."/>
            <person name="Smit S."/>
            <person name="Geurts R."/>
        </authorList>
    </citation>
    <scope>NUCLEOTIDE SEQUENCE [LARGE SCALE GENOMIC DNA]</scope>
    <source>
        <strain evidence="11">cv. RG33-2</strain>
    </source>
</reference>
<organism evidence="10 11">
    <name type="scientific">Trema orientale</name>
    <name type="common">Charcoal tree</name>
    <name type="synonym">Celtis orientalis</name>
    <dbReference type="NCBI Taxonomy" id="63057"/>
    <lineage>
        <taxon>Eukaryota</taxon>
        <taxon>Viridiplantae</taxon>
        <taxon>Streptophyta</taxon>
        <taxon>Embryophyta</taxon>
        <taxon>Tracheophyta</taxon>
        <taxon>Spermatophyta</taxon>
        <taxon>Magnoliopsida</taxon>
        <taxon>eudicotyledons</taxon>
        <taxon>Gunneridae</taxon>
        <taxon>Pentapetalae</taxon>
        <taxon>rosids</taxon>
        <taxon>fabids</taxon>
        <taxon>Rosales</taxon>
        <taxon>Cannabaceae</taxon>
        <taxon>Trema</taxon>
    </lineage>
</organism>
<evidence type="ECO:0000313" key="10">
    <source>
        <dbReference type="EMBL" id="PON73448.1"/>
    </source>
</evidence>
<accession>A0A2P5DJI9</accession>
<dbReference type="Pfam" id="PF13962">
    <property type="entry name" value="PGG"/>
    <property type="match status" value="1"/>
</dbReference>
<dbReference type="STRING" id="63057.A0A2P5DJI9"/>
<feature type="repeat" description="ANK" evidence="7">
    <location>
        <begin position="241"/>
        <end position="263"/>
    </location>
</feature>
<feature type="transmembrane region" description="Helical" evidence="8">
    <location>
        <begin position="560"/>
        <end position="589"/>
    </location>
</feature>
<keyword evidence="3" id="KW-0677">Repeat</keyword>
<dbReference type="OrthoDB" id="10040922at2759"/>
<name>A0A2P5DJI9_TREOI</name>
<feature type="repeat" description="ANK" evidence="7">
    <location>
        <begin position="346"/>
        <end position="366"/>
    </location>
</feature>
<evidence type="ECO:0000256" key="8">
    <source>
        <dbReference type="SAM" id="Phobius"/>
    </source>
</evidence>
<feature type="transmembrane region" description="Helical" evidence="8">
    <location>
        <begin position="601"/>
        <end position="620"/>
    </location>
</feature>
<feature type="repeat" description="ANK" evidence="7">
    <location>
        <begin position="69"/>
        <end position="101"/>
    </location>
</feature>
<dbReference type="PROSITE" id="PS50297">
    <property type="entry name" value="ANK_REP_REGION"/>
    <property type="match status" value="5"/>
</dbReference>
<dbReference type="PANTHER" id="PTHR24186">
    <property type="entry name" value="PROTEIN PHOSPHATASE 1 REGULATORY SUBUNIT"/>
    <property type="match status" value="1"/>
</dbReference>
<keyword evidence="6 8" id="KW-0472">Membrane</keyword>
<evidence type="ECO:0000256" key="1">
    <source>
        <dbReference type="ARBA" id="ARBA00004141"/>
    </source>
</evidence>
<dbReference type="PROSITE" id="PS50088">
    <property type="entry name" value="ANK_REPEAT"/>
    <property type="match status" value="5"/>
</dbReference>
<dbReference type="EMBL" id="JXTC01000266">
    <property type="protein sequence ID" value="PON73448.1"/>
    <property type="molecule type" value="Genomic_DNA"/>
</dbReference>
<sequence>MDPELYNAAIYGSSELSEKLTEVGSNIYLGQVTSQNNTILHVAAKSGQRKLAEDVLYSNSSLLYETNMRGNTALHIAARLGYLEMIRLIVNKAKEQDLEADRSLLRMTNLKGDTALHEAVRNGHYEVAMLLIDEDRDLTCFVNNVGESPLFLAVDRGFYKVALHILETAPKCSYGGRNDNHFKSTDKKTLLLWRNCSYIDQFICFGLEFPNSKYEINISGADFVGKVLKKCPSSMVEADDFGWIPLHYAAHLGNLEVVELLLEINHSSIAYVKDNEGMSALHIAAKEGHVNVMKSIITKCPDTCELLDDRDQTALHVAVESRKKNAVKFFLQTLAFQDLINEQDKEGNTPLHLAAFQGHSKILEMMAKDPRVDKGALNKTGMTTIDIIRSSKQLRELEILKTLSMATLEIKGALPSLEQKVIRETTEVQALIEIKQHGKYQVTESKEHERGRTKLVEASEFYVSDKYKDNEPETNSQGYKSLDITDMSSINLLVTTIISAVTFVAAFTMPGGYNEQGMAILSRKSAFKTFLLFDSLAFGCSAASTFVHFLVAAWPKRLGFIYPIYCVTILTELALVALTLAFVYGALVFPQKSGLANLTTNSVLMSFSIPIMYFCLKITYNTYYLFKDHGLFSKKAWCKSM</sequence>
<feature type="domain" description="PGG" evidence="9">
    <location>
        <begin position="485"/>
        <end position="587"/>
    </location>
</feature>
<dbReference type="InterPro" id="IPR002110">
    <property type="entry name" value="Ankyrin_rpt"/>
</dbReference>
<dbReference type="SUPFAM" id="SSF48403">
    <property type="entry name" value="Ankyrin repeat"/>
    <property type="match status" value="1"/>
</dbReference>
<dbReference type="Pfam" id="PF12796">
    <property type="entry name" value="Ank_2"/>
    <property type="match status" value="4"/>
</dbReference>
<dbReference type="GO" id="GO:0005886">
    <property type="term" value="C:plasma membrane"/>
    <property type="evidence" value="ECO:0007669"/>
    <property type="project" value="TreeGrafter"/>
</dbReference>
<keyword evidence="4 8" id="KW-1133">Transmembrane helix</keyword>
<feature type="transmembrane region" description="Helical" evidence="8">
    <location>
        <begin position="490"/>
        <end position="509"/>
    </location>
</feature>
<evidence type="ECO:0000256" key="3">
    <source>
        <dbReference type="ARBA" id="ARBA00022737"/>
    </source>
</evidence>
<feature type="repeat" description="ANK" evidence="7">
    <location>
        <begin position="276"/>
        <end position="297"/>
    </location>
</feature>
<evidence type="ECO:0000256" key="2">
    <source>
        <dbReference type="ARBA" id="ARBA00022692"/>
    </source>
</evidence>
<evidence type="ECO:0000256" key="4">
    <source>
        <dbReference type="ARBA" id="ARBA00022989"/>
    </source>
</evidence>